<keyword evidence="1" id="KW-0813">Transport</keyword>
<dbReference type="PRINTS" id="PR00421">
    <property type="entry name" value="THIOREDOXIN"/>
</dbReference>
<dbReference type="GO" id="GO:0005829">
    <property type="term" value="C:cytosol"/>
    <property type="evidence" value="ECO:0007669"/>
    <property type="project" value="TreeGrafter"/>
</dbReference>
<organism evidence="7">
    <name type="scientific">hydrothermal vent metagenome</name>
    <dbReference type="NCBI Taxonomy" id="652676"/>
    <lineage>
        <taxon>unclassified sequences</taxon>
        <taxon>metagenomes</taxon>
        <taxon>ecological metagenomes</taxon>
    </lineage>
</organism>
<dbReference type="SUPFAM" id="SSF52833">
    <property type="entry name" value="Thioredoxin-like"/>
    <property type="match status" value="1"/>
</dbReference>
<keyword evidence="5" id="KW-0812">Transmembrane</keyword>
<dbReference type="NCBIfam" id="TIGR01068">
    <property type="entry name" value="thioredoxin"/>
    <property type="match status" value="1"/>
</dbReference>
<accession>A0A3B0TP65</accession>
<keyword evidence="5" id="KW-0472">Membrane</keyword>
<evidence type="ECO:0000256" key="2">
    <source>
        <dbReference type="ARBA" id="ARBA00022982"/>
    </source>
</evidence>
<dbReference type="FunFam" id="3.40.30.10:FF:000001">
    <property type="entry name" value="Thioredoxin"/>
    <property type="match status" value="1"/>
</dbReference>
<keyword evidence="5" id="KW-1133">Transmembrane helix</keyword>
<keyword evidence="4" id="KW-0676">Redox-active center</keyword>
<dbReference type="Gene3D" id="3.40.30.10">
    <property type="entry name" value="Glutaredoxin"/>
    <property type="match status" value="1"/>
</dbReference>
<feature type="domain" description="Thioredoxin" evidence="6">
    <location>
        <begin position="27"/>
        <end position="139"/>
    </location>
</feature>
<name>A0A3B0TP65_9ZZZZ</name>
<keyword evidence="2" id="KW-0249">Electron transport</keyword>
<keyword evidence="3" id="KW-1015">Disulfide bond</keyword>
<evidence type="ECO:0000256" key="3">
    <source>
        <dbReference type="ARBA" id="ARBA00023157"/>
    </source>
</evidence>
<dbReference type="InterPro" id="IPR017937">
    <property type="entry name" value="Thioredoxin_CS"/>
</dbReference>
<dbReference type="InterPro" id="IPR005746">
    <property type="entry name" value="Thioredoxin"/>
</dbReference>
<dbReference type="InterPro" id="IPR013766">
    <property type="entry name" value="Thioredoxin_domain"/>
</dbReference>
<gene>
    <name evidence="7" type="ORF">MNBD_BACTEROID01-2037</name>
</gene>
<evidence type="ECO:0000313" key="7">
    <source>
        <dbReference type="EMBL" id="VAW20405.1"/>
    </source>
</evidence>
<proteinExistence type="predicted"/>
<reference evidence="7" key="1">
    <citation type="submission" date="2018-06" db="EMBL/GenBank/DDBJ databases">
        <authorList>
            <person name="Zhirakovskaya E."/>
        </authorList>
    </citation>
    <scope>NUCLEOTIDE SEQUENCE</scope>
</reference>
<dbReference type="PROSITE" id="PS51352">
    <property type="entry name" value="THIOREDOXIN_2"/>
    <property type="match status" value="1"/>
</dbReference>
<dbReference type="InterPro" id="IPR036249">
    <property type="entry name" value="Thioredoxin-like_sf"/>
</dbReference>
<dbReference type="Pfam" id="PF00085">
    <property type="entry name" value="Thioredoxin"/>
    <property type="match status" value="1"/>
</dbReference>
<dbReference type="AlphaFoldDB" id="A0A3B0TP65"/>
<evidence type="ECO:0000259" key="6">
    <source>
        <dbReference type="PROSITE" id="PS51352"/>
    </source>
</evidence>
<dbReference type="PANTHER" id="PTHR45663">
    <property type="entry name" value="GEO12009P1"/>
    <property type="match status" value="1"/>
</dbReference>
<dbReference type="GO" id="GO:0045454">
    <property type="term" value="P:cell redox homeostasis"/>
    <property type="evidence" value="ECO:0007669"/>
    <property type="project" value="TreeGrafter"/>
</dbReference>
<feature type="transmembrane region" description="Helical" evidence="5">
    <location>
        <begin position="6"/>
        <end position="23"/>
    </location>
</feature>
<dbReference type="EMBL" id="UOEP01000120">
    <property type="protein sequence ID" value="VAW20405.1"/>
    <property type="molecule type" value="Genomic_DNA"/>
</dbReference>
<dbReference type="GO" id="GO:0015035">
    <property type="term" value="F:protein-disulfide reductase activity"/>
    <property type="evidence" value="ECO:0007669"/>
    <property type="project" value="InterPro"/>
</dbReference>
<evidence type="ECO:0000256" key="1">
    <source>
        <dbReference type="ARBA" id="ARBA00022448"/>
    </source>
</evidence>
<evidence type="ECO:0000256" key="4">
    <source>
        <dbReference type="ARBA" id="ARBA00023284"/>
    </source>
</evidence>
<protein>
    <submittedName>
        <fullName evidence="7">Thioredoxin</fullName>
    </submittedName>
</protein>
<evidence type="ECO:0000256" key="5">
    <source>
        <dbReference type="SAM" id="Phobius"/>
    </source>
</evidence>
<sequence>MSTALYVIGGIVAIFIFYMAYTYKRMKDIPNVANSKKIKVLNNKNFKPVIRSGVVLVDFWAPWCGPCKMVSPVLNEIAEETDKVTIAKVNVDLQQPLAGKYKVRNIPTLIMFNKGKEVKRFVGVKSKKFLMKEINAVAG</sequence>
<dbReference type="PROSITE" id="PS00194">
    <property type="entry name" value="THIOREDOXIN_1"/>
    <property type="match status" value="1"/>
</dbReference>
<dbReference type="PANTHER" id="PTHR45663:SF11">
    <property type="entry name" value="GEO12009P1"/>
    <property type="match status" value="1"/>
</dbReference>
<dbReference type="CDD" id="cd02947">
    <property type="entry name" value="TRX_family"/>
    <property type="match status" value="1"/>
</dbReference>